<evidence type="ECO:0000259" key="4">
    <source>
        <dbReference type="PROSITE" id="PS51272"/>
    </source>
</evidence>
<evidence type="ECO:0000256" key="2">
    <source>
        <dbReference type="ARBA" id="ARBA00022737"/>
    </source>
</evidence>
<name>A0A5C0SF85_CRATE</name>
<dbReference type="InterPro" id="IPR001119">
    <property type="entry name" value="SLH_dom"/>
</dbReference>
<organism evidence="5 6">
    <name type="scientific">Crassaminicella thermophila</name>
    <dbReference type="NCBI Taxonomy" id="2599308"/>
    <lineage>
        <taxon>Bacteria</taxon>
        <taxon>Bacillati</taxon>
        <taxon>Bacillota</taxon>
        <taxon>Clostridia</taxon>
        <taxon>Eubacteriales</taxon>
        <taxon>Clostridiaceae</taxon>
        <taxon>Crassaminicella</taxon>
    </lineage>
</organism>
<dbReference type="AlphaFoldDB" id="A0A5C0SF85"/>
<gene>
    <name evidence="5" type="ORF">FQB35_11050</name>
</gene>
<keyword evidence="6" id="KW-1185">Reference proteome</keyword>
<feature type="domain" description="SLH" evidence="4">
    <location>
        <begin position="385"/>
        <end position="447"/>
    </location>
</feature>
<sequence>MGMSYLLVVLCIEACQNLHVVMEGKMKKKLFVILLSILILLIGCSDQEVKVSKETEPTANIQFEDDLGNMIKMDAPAKKIISLYSAHTENLFSLGLDEEIIGVGKSDAYPAMVTTKERFDYRSDPEKVIAVDPDLVLIRPFIKKSRPEFVEALENAGINVVCLYPDRFEEFPEYIKKLGLLTGKEEKAEELLKKFEEDLKDLEEMTKNIEPKVNVFFESTETEYRTVTTDSMAARAIKLAGGNNIASDAKPIREGTSIASYGEERILEKADKIDVYVSQRGAMNAGGNIHSISIRPGFDTIKAVKEGRVYTINEKLVSSPTFRFSKGVKELARMFYPNIMDNLDEFKKDKELTRSQLAKMSVMFKHKGIFAPTSRYYRKEHRGHVYGTFKDVTIDNKNFDYIETAVLSSYVESEKNNFYPDNKVTREELAKTLYMLTDLKDKEGTPLIKDIDKVKNARIVEIVVENGLMQLEEENFNPDKIVTEKEAVESMEKIKNLK</sequence>
<dbReference type="InterPro" id="IPR050902">
    <property type="entry name" value="ABC_Transporter_SBP"/>
</dbReference>
<protein>
    <submittedName>
        <fullName evidence="5">ABC transporter substrate-binding protein</fullName>
    </submittedName>
</protein>
<evidence type="ECO:0000259" key="3">
    <source>
        <dbReference type="PROSITE" id="PS50983"/>
    </source>
</evidence>
<dbReference type="PROSITE" id="PS51272">
    <property type="entry name" value="SLH"/>
    <property type="match status" value="1"/>
</dbReference>
<accession>A0A5C0SF85</accession>
<dbReference type="OrthoDB" id="9787830at2"/>
<dbReference type="PROSITE" id="PS50983">
    <property type="entry name" value="FE_B12_PBP"/>
    <property type="match status" value="1"/>
</dbReference>
<dbReference type="Proteomes" id="UP000324646">
    <property type="component" value="Chromosome"/>
</dbReference>
<evidence type="ECO:0000313" key="5">
    <source>
        <dbReference type="EMBL" id="QEK12820.1"/>
    </source>
</evidence>
<keyword evidence="2" id="KW-0677">Repeat</keyword>
<dbReference type="Pfam" id="PF00395">
    <property type="entry name" value="SLH"/>
    <property type="match status" value="2"/>
</dbReference>
<dbReference type="PANTHER" id="PTHR30535:SF34">
    <property type="entry name" value="MOLYBDATE-BINDING PROTEIN MOLA"/>
    <property type="match status" value="1"/>
</dbReference>
<feature type="domain" description="Fe/B12 periplasmic-binding" evidence="3">
    <location>
        <begin position="79"/>
        <end position="339"/>
    </location>
</feature>
<dbReference type="GO" id="GO:0071281">
    <property type="term" value="P:cellular response to iron ion"/>
    <property type="evidence" value="ECO:0007669"/>
    <property type="project" value="TreeGrafter"/>
</dbReference>
<dbReference type="Gene3D" id="3.40.50.1980">
    <property type="entry name" value="Nitrogenase molybdenum iron protein domain"/>
    <property type="match status" value="2"/>
</dbReference>
<dbReference type="PANTHER" id="PTHR30535">
    <property type="entry name" value="VITAMIN B12-BINDING PROTEIN"/>
    <property type="match status" value="1"/>
</dbReference>
<dbReference type="EMBL" id="CP042243">
    <property type="protein sequence ID" value="QEK12820.1"/>
    <property type="molecule type" value="Genomic_DNA"/>
</dbReference>
<dbReference type="KEGG" id="crs:FQB35_11050"/>
<reference evidence="5 6" key="1">
    <citation type="submission" date="2019-07" db="EMBL/GenBank/DDBJ databases">
        <title>Complete genome of Crassaminicella thermophila SY095.</title>
        <authorList>
            <person name="Li X."/>
        </authorList>
    </citation>
    <scope>NUCLEOTIDE SEQUENCE [LARGE SCALE GENOMIC DNA]</scope>
    <source>
        <strain evidence="5 6">SY095</strain>
    </source>
</reference>
<dbReference type="InterPro" id="IPR002491">
    <property type="entry name" value="ABC_transptr_periplasmic_BD"/>
</dbReference>
<evidence type="ECO:0000313" key="6">
    <source>
        <dbReference type="Proteomes" id="UP000324646"/>
    </source>
</evidence>
<evidence type="ECO:0000256" key="1">
    <source>
        <dbReference type="ARBA" id="ARBA00008814"/>
    </source>
</evidence>
<proteinExistence type="inferred from homology"/>
<dbReference type="Pfam" id="PF01497">
    <property type="entry name" value="Peripla_BP_2"/>
    <property type="match status" value="1"/>
</dbReference>
<dbReference type="SUPFAM" id="SSF53807">
    <property type="entry name" value="Helical backbone' metal receptor"/>
    <property type="match status" value="1"/>
</dbReference>
<comment type="similarity">
    <text evidence="1">Belongs to the bacterial solute-binding protein 8 family.</text>
</comment>